<comment type="caution">
    <text evidence="8">The sequence shown here is derived from an EMBL/GenBank/DDBJ whole genome shotgun (WGS) entry which is preliminary data.</text>
</comment>
<dbReference type="InterPro" id="IPR011701">
    <property type="entry name" value="MFS"/>
</dbReference>
<proteinExistence type="predicted"/>
<feature type="transmembrane region" description="Helical" evidence="6">
    <location>
        <begin position="403"/>
        <end position="423"/>
    </location>
</feature>
<protein>
    <recommendedName>
        <fullName evidence="7">Major facilitator superfamily (MFS) profile domain-containing protein</fullName>
    </recommendedName>
</protein>
<dbReference type="EMBL" id="LCWV01000016">
    <property type="protein sequence ID" value="PWI67927.1"/>
    <property type="molecule type" value="Genomic_DNA"/>
</dbReference>
<dbReference type="Pfam" id="PF07690">
    <property type="entry name" value="MFS_1"/>
    <property type="match status" value="1"/>
</dbReference>
<dbReference type="InterPro" id="IPR020846">
    <property type="entry name" value="MFS_dom"/>
</dbReference>
<name>A0A2U3E0B1_PURLI</name>
<dbReference type="Proteomes" id="UP000245956">
    <property type="component" value="Unassembled WGS sequence"/>
</dbReference>
<evidence type="ECO:0000313" key="9">
    <source>
        <dbReference type="Proteomes" id="UP000245956"/>
    </source>
</evidence>
<feature type="transmembrane region" description="Helical" evidence="6">
    <location>
        <begin position="267"/>
        <end position="288"/>
    </location>
</feature>
<feature type="transmembrane region" description="Helical" evidence="6">
    <location>
        <begin position="468"/>
        <end position="489"/>
    </location>
</feature>
<dbReference type="InterPro" id="IPR036259">
    <property type="entry name" value="MFS_trans_sf"/>
</dbReference>
<keyword evidence="3 6" id="KW-0812">Transmembrane</keyword>
<feature type="domain" description="Major facilitator superfamily (MFS) profile" evidence="7">
    <location>
        <begin position="105"/>
        <end position="529"/>
    </location>
</feature>
<comment type="subcellular location">
    <subcellularLocation>
        <location evidence="1">Membrane</location>
        <topology evidence="1">Multi-pass membrane protein</topology>
    </subcellularLocation>
</comment>
<dbReference type="PROSITE" id="PS50850">
    <property type="entry name" value="MFS"/>
    <property type="match status" value="1"/>
</dbReference>
<evidence type="ECO:0000256" key="1">
    <source>
        <dbReference type="ARBA" id="ARBA00004141"/>
    </source>
</evidence>
<dbReference type="GO" id="GO:0022857">
    <property type="term" value="F:transmembrane transporter activity"/>
    <property type="evidence" value="ECO:0007669"/>
    <property type="project" value="InterPro"/>
</dbReference>
<feature type="transmembrane region" description="Helical" evidence="6">
    <location>
        <begin position="141"/>
        <end position="159"/>
    </location>
</feature>
<gene>
    <name evidence="8" type="ORF">PCL_02328</name>
</gene>
<evidence type="ECO:0000256" key="2">
    <source>
        <dbReference type="ARBA" id="ARBA00022448"/>
    </source>
</evidence>
<evidence type="ECO:0000256" key="5">
    <source>
        <dbReference type="ARBA" id="ARBA00023136"/>
    </source>
</evidence>
<feature type="transmembrane region" description="Helical" evidence="6">
    <location>
        <begin position="233"/>
        <end position="255"/>
    </location>
</feature>
<dbReference type="SUPFAM" id="SSF103473">
    <property type="entry name" value="MFS general substrate transporter"/>
    <property type="match status" value="1"/>
</dbReference>
<dbReference type="PANTHER" id="PTHR43791">
    <property type="entry name" value="PERMEASE-RELATED"/>
    <property type="match status" value="1"/>
</dbReference>
<feature type="transmembrane region" description="Helical" evidence="6">
    <location>
        <begin position="501"/>
        <end position="522"/>
    </location>
</feature>
<keyword evidence="5 6" id="KW-0472">Membrane</keyword>
<evidence type="ECO:0000259" key="7">
    <source>
        <dbReference type="PROSITE" id="PS50850"/>
    </source>
</evidence>
<feature type="transmembrane region" description="Helical" evidence="6">
    <location>
        <begin position="435"/>
        <end position="456"/>
    </location>
</feature>
<dbReference type="FunFam" id="1.20.1250.20:FF:000034">
    <property type="entry name" value="MFS general substrate transporter"/>
    <property type="match status" value="1"/>
</dbReference>
<keyword evidence="4 6" id="KW-1133">Transmembrane helix</keyword>
<feature type="transmembrane region" description="Helical" evidence="6">
    <location>
        <begin position="376"/>
        <end position="396"/>
    </location>
</feature>
<dbReference type="PANTHER" id="PTHR43791:SF54">
    <property type="entry name" value="MAJOR FACILITATOR SUPERFAMILY (MFS) PROFILE DOMAIN-CONTAINING PROTEIN-RELATED"/>
    <property type="match status" value="1"/>
</dbReference>
<reference evidence="8 9" key="1">
    <citation type="journal article" date="2016" name="Front. Microbiol.">
        <title>Genome and transcriptome sequences reveal the specific parasitism of the nematophagous Purpureocillium lilacinum 36-1.</title>
        <authorList>
            <person name="Xie J."/>
            <person name="Li S."/>
            <person name="Mo C."/>
            <person name="Xiao X."/>
            <person name="Peng D."/>
            <person name="Wang G."/>
            <person name="Xiao Y."/>
        </authorList>
    </citation>
    <scope>NUCLEOTIDE SEQUENCE [LARGE SCALE GENOMIC DNA]</scope>
    <source>
        <strain evidence="8 9">36-1</strain>
    </source>
</reference>
<dbReference type="Gene3D" id="1.20.1250.20">
    <property type="entry name" value="MFS general substrate transporter like domains"/>
    <property type="match status" value="2"/>
</dbReference>
<evidence type="ECO:0000256" key="4">
    <source>
        <dbReference type="ARBA" id="ARBA00022989"/>
    </source>
</evidence>
<organism evidence="8 9">
    <name type="scientific">Purpureocillium lilacinum</name>
    <name type="common">Paecilomyces lilacinus</name>
    <dbReference type="NCBI Taxonomy" id="33203"/>
    <lineage>
        <taxon>Eukaryota</taxon>
        <taxon>Fungi</taxon>
        <taxon>Dikarya</taxon>
        <taxon>Ascomycota</taxon>
        <taxon>Pezizomycotina</taxon>
        <taxon>Sordariomycetes</taxon>
        <taxon>Hypocreomycetidae</taxon>
        <taxon>Hypocreales</taxon>
        <taxon>Ophiocordycipitaceae</taxon>
        <taxon>Purpureocillium</taxon>
    </lineage>
</organism>
<evidence type="ECO:0000256" key="6">
    <source>
        <dbReference type="SAM" id="Phobius"/>
    </source>
</evidence>
<dbReference type="AlphaFoldDB" id="A0A2U3E0B1"/>
<dbReference type="FunFam" id="1.20.1250.20:FF:000013">
    <property type="entry name" value="MFS general substrate transporter"/>
    <property type="match status" value="1"/>
</dbReference>
<feature type="transmembrane region" description="Helical" evidence="6">
    <location>
        <begin position="171"/>
        <end position="190"/>
    </location>
</feature>
<evidence type="ECO:0000256" key="3">
    <source>
        <dbReference type="ARBA" id="ARBA00022692"/>
    </source>
</evidence>
<evidence type="ECO:0000313" key="8">
    <source>
        <dbReference type="EMBL" id="PWI67927.1"/>
    </source>
</evidence>
<sequence>MEAIHQHITLNGGWQNADFRSHPSTLDLLQHSKFLIMAQTHIDKPDIVLVDHRDKADEDEEAKPSAVHIIDNVRVLGLSDEDADFYNNYSAEKRKRVIRKVDLRLVPMLSVLYLISHLDRANIGNAKIEGLDKDLNLKGNQWNIVLSLFFVPYVLLEIPSNMLLKRVSRPSTYLGTLVTAWGIIMTLHGVTRNFAGLLVVRILLGVFEAGFYPGAVYLCTFWYMPGQLATRIAWFYCTSALSGAFSGLLAAAIAQMDGVGGYEGWRWIFLLEGIMTVLLGIACFFLLIDSPSLSTRWLEMDEIRFLNLQGFIKQGGRFSDEKGTSNWHDFKMVVTNWRLYLQAWMLLCISACSYGMKFTLPSITKAMGFKNTAAQLMTVPIYVAASLSALFSSFLSDYFGIRFPFCAIPLSLIAIGYSIVISFRGDLTGSHQGPGYFALILCMMGIYPIQPAGSSWAASNLAPMSRRAVGVAFNICFGNIGGVIGSYMYLDKEAPEYWTGYGLSLAFGATGVIAACILEISYKVGNARRAKLSEEEIQARYSDEDLLKLGDRSPLFKYTL</sequence>
<feature type="transmembrane region" description="Helical" evidence="6">
    <location>
        <begin position="202"/>
        <end position="224"/>
    </location>
</feature>
<dbReference type="GO" id="GO:0016020">
    <property type="term" value="C:membrane"/>
    <property type="evidence" value="ECO:0007669"/>
    <property type="project" value="UniProtKB-SubCell"/>
</dbReference>
<keyword evidence="2" id="KW-0813">Transport</keyword>
<accession>A0A2U3E0B1</accession>
<feature type="transmembrane region" description="Helical" evidence="6">
    <location>
        <begin position="339"/>
        <end position="356"/>
    </location>
</feature>